<dbReference type="OrthoDB" id="9812625at2"/>
<dbReference type="CDD" id="cd07100">
    <property type="entry name" value="ALDH_SSADH1_GabD1"/>
    <property type="match status" value="1"/>
</dbReference>
<dbReference type="RefSeq" id="WP_062225764.1">
    <property type="nucleotide sequence ID" value="NZ_BBWR01000002.1"/>
</dbReference>
<dbReference type="InterPro" id="IPR044148">
    <property type="entry name" value="ALDH_GabD1-like"/>
</dbReference>
<dbReference type="Pfam" id="PF00171">
    <property type="entry name" value="Aldedh"/>
    <property type="match status" value="1"/>
</dbReference>
<sequence length="471" mass="50147">MITSINPATGQELARYGFQSDAEIDTALAAASEAQAIWRFRPIGERVGLLTELARVLRTNKAKYAALITAEMGKPIVEAEAEIEKCAVTCEFYVEAAPRFLADEIVASNATHSAIVYDPIGVVLAIMPWNYPFWQFFRFAAPAFAAGNGAVLKHANNVPQCALAIQDAMEEAGCPAGLFSTLLIGTDKIAGIIADERIAAVTLTGSTEVGAIVAAQAGKALKKQVLELGGSDPFIVLADADIEEAAKVAVKARYINVGQSCVNAKRFIVEDSVADRFVALFVDGVRALKVGDPTERDTHIGPMARANLRDGLHDQVERTLAAGGTCKTGGKPVEGPGFWYEPTVIDNVTPDLVAFCEETFGPVAAIVRAKDAEDAIALANRTEFGLGAALWTRDVEKASHYARRIDAGAVFINGMVASDARLPFGGIKRSGYGRELGAHGIREFTNIKTLWIGPVKAAPASDTKPRKDTTS</sequence>
<keyword evidence="3" id="KW-0560">Oxidoreductase</keyword>
<dbReference type="GO" id="GO:0004777">
    <property type="term" value="F:succinate-semialdehyde dehydrogenase (NAD+) activity"/>
    <property type="evidence" value="ECO:0007669"/>
    <property type="project" value="TreeGrafter"/>
</dbReference>
<dbReference type="FunFam" id="3.40.605.10:FF:000012">
    <property type="entry name" value="NAD-dependent succinate-semialdehyde dehydrogenase"/>
    <property type="match status" value="1"/>
</dbReference>
<organism evidence="5">
    <name type="scientific">Aureimonas frigidaquae</name>
    <dbReference type="NCBI Taxonomy" id="424757"/>
    <lineage>
        <taxon>Bacteria</taxon>
        <taxon>Pseudomonadati</taxon>
        <taxon>Pseudomonadota</taxon>
        <taxon>Alphaproteobacteria</taxon>
        <taxon>Hyphomicrobiales</taxon>
        <taxon>Aurantimonadaceae</taxon>
        <taxon>Aureimonas</taxon>
    </lineage>
</organism>
<dbReference type="InterPro" id="IPR047110">
    <property type="entry name" value="GABD/Sad-like"/>
</dbReference>
<dbReference type="SUPFAM" id="SSF53720">
    <property type="entry name" value="ALDH-like"/>
    <property type="match status" value="1"/>
</dbReference>
<keyword evidence="2" id="KW-0521">NADP</keyword>
<dbReference type="AlphaFoldDB" id="A0A0P0Z3V6"/>
<accession>A0A0P0Z3V6</accession>
<evidence type="ECO:0000256" key="1">
    <source>
        <dbReference type="ARBA" id="ARBA00009986"/>
    </source>
</evidence>
<dbReference type="Gene3D" id="3.40.605.10">
    <property type="entry name" value="Aldehyde Dehydrogenase, Chain A, domain 1"/>
    <property type="match status" value="1"/>
</dbReference>
<protein>
    <submittedName>
        <fullName evidence="5">NADP+ dependent succinate-semialdehyde dehydrogenase</fullName>
    </submittedName>
</protein>
<comment type="similarity">
    <text evidence="1">Belongs to the aldehyde dehydrogenase family.</text>
</comment>
<dbReference type="Gene3D" id="3.40.309.10">
    <property type="entry name" value="Aldehyde Dehydrogenase, Chain A, domain 2"/>
    <property type="match status" value="1"/>
</dbReference>
<reference evidence="5" key="1">
    <citation type="journal article" date="2015" name="Proc. Natl. Acad. Sci. U.S.A.">
        <title>Bacterial clade with the ribosomal RNA operon on a small plasmid rather than the chromosome.</title>
        <authorList>
            <person name="Anda M."/>
            <person name="Ohtsubo Y."/>
            <person name="Okubo T."/>
            <person name="Sugawara M."/>
            <person name="Nagata Y."/>
            <person name="Tsuda M."/>
            <person name="Minamisawa K."/>
            <person name="Mitsui H."/>
        </authorList>
    </citation>
    <scope>NUCLEOTIDE SEQUENCE</scope>
    <source>
        <strain evidence="5">JCM 14755</strain>
    </source>
</reference>
<dbReference type="InterPro" id="IPR016161">
    <property type="entry name" value="Ald_DH/histidinol_DH"/>
</dbReference>
<name>A0A0P0Z3V6_9HYPH</name>
<dbReference type="InterPro" id="IPR015590">
    <property type="entry name" value="Aldehyde_DH_dom"/>
</dbReference>
<dbReference type="EMBL" id="LC066377">
    <property type="protein sequence ID" value="BAT28677.1"/>
    <property type="molecule type" value="Genomic_DNA"/>
</dbReference>
<dbReference type="InterPro" id="IPR016162">
    <property type="entry name" value="Ald_DH_N"/>
</dbReference>
<dbReference type="GO" id="GO:0004030">
    <property type="term" value="F:aldehyde dehydrogenase [NAD(P)+] activity"/>
    <property type="evidence" value="ECO:0007669"/>
    <property type="project" value="InterPro"/>
</dbReference>
<evidence type="ECO:0000259" key="4">
    <source>
        <dbReference type="Pfam" id="PF00171"/>
    </source>
</evidence>
<proteinExistence type="inferred from homology"/>
<evidence type="ECO:0000256" key="3">
    <source>
        <dbReference type="ARBA" id="ARBA00023002"/>
    </source>
</evidence>
<evidence type="ECO:0000256" key="2">
    <source>
        <dbReference type="ARBA" id="ARBA00022857"/>
    </source>
</evidence>
<dbReference type="PANTHER" id="PTHR43217:SF1">
    <property type="entry name" value="SUCCINATE SEMIALDEHYDE DEHYDROGENASE [NAD(P)+] SAD"/>
    <property type="match status" value="1"/>
</dbReference>
<feature type="domain" description="Aldehyde dehydrogenase" evidence="4">
    <location>
        <begin position="2"/>
        <end position="449"/>
    </location>
</feature>
<dbReference type="InterPro" id="IPR016163">
    <property type="entry name" value="Ald_DH_C"/>
</dbReference>
<dbReference type="FunFam" id="3.40.309.10:FF:000010">
    <property type="entry name" value="Gamma-aminobutyraldehyde dehydrogenase"/>
    <property type="match status" value="1"/>
</dbReference>
<evidence type="ECO:0000313" key="5">
    <source>
        <dbReference type="EMBL" id="BAT28677.1"/>
    </source>
</evidence>
<dbReference type="PANTHER" id="PTHR43217">
    <property type="entry name" value="SUCCINATE SEMIALDEHYDE DEHYDROGENASE [NAD(P)+] SAD"/>
    <property type="match status" value="1"/>
</dbReference>